<dbReference type="EMBL" id="KB020807">
    <property type="protein sequence ID" value="ELA30280.1"/>
    <property type="molecule type" value="Genomic_DNA"/>
</dbReference>
<gene>
    <name evidence="2" type="ORF">CGGC5_9456</name>
    <name evidence="3" type="ORF">CGGC5_v012722</name>
</gene>
<evidence type="ECO:0000313" key="4">
    <source>
        <dbReference type="Proteomes" id="UP000011096"/>
    </source>
</evidence>
<dbReference type="InParanoid" id="L2FVV0"/>
<dbReference type="EMBL" id="ANPB02000007">
    <property type="protein sequence ID" value="KAF4478807.1"/>
    <property type="molecule type" value="Genomic_DNA"/>
</dbReference>
<evidence type="ECO:0000256" key="1">
    <source>
        <dbReference type="SAM" id="SignalP"/>
    </source>
</evidence>
<dbReference type="Proteomes" id="UP000011096">
    <property type="component" value="Unassembled WGS sequence"/>
</dbReference>
<dbReference type="AlphaFoldDB" id="L2FVV0"/>
<keyword evidence="4" id="KW-1185">Reference proteome</keyword>
<keyword evidence="1" id="KW-0732">Signal</keyword>
<dbReference type="HOGENOM" id="CLU_855695_0_0_1"/>
<organism evidence="2">
    <name type="scientific">Colletotrichum fructicola (strain Nara gc5)</name>
    <name type="common">Anthracnose fungus</name>
    <name type="synonym">Colletotrichum gloeosporioides (strain Nara gc5)</name>
    <dbReference type="NCBI Taxonomy" id="1213859"/>
    <lineage>
        <taxon>Eukaryota</taxon>
        <taxon>Fungi</taxon>
        <taxon>Dikarya</taxon>
        <taxon>Ascomycota</taxon>
        <taxon>Pezizomycotina</taxon>
        <taxon>Sordariomycetes</taxon>
        <taxon>Hypocreomycetidae</taxon>
        <taxon>Glomerellales</taxon>
        <taxon>Glomerellaceae</taxon>
        <taxon>Colletotrichum</taxon>
        <taxon>Colletotrichum gloeosporioides species complex</taxon>
    </lineage>
</organism>
<feature type="chain" id="PRO_5036440317" evidence="1">
    <location>
        <begin position="24"/>
        <end position="345"/>
    </location>
</feature>
<reference evidence="3 4" key="3">
    <citation type="submission" date="2020-04" db="EMBL/GenBank/DDBJ databases">
        <title>Genome sequencing and assembly of multiple isolates from the Colletotrichum gloeosporioides species complex.</title>
        <authorList>
            <person name="Gan P."/>
            <person name="Shirasu K."/>
        </authorList>
    </citation>
    <scope>NUCLEOTIDE SEQUENCE [LARGE SCALE GENOMIC DNA]</scope>
    <source>
        <strain evidence="3 4">Nara gc5</strain>
    </source>
</reference>
<reference evidence="3 4" key="2">
    <citation type="submission" date="2012-08" db="EMBL/GenBank/DDBJ databases">
        <authorList>
            <person name="Gan P.H.P."/>
            <person name="Ikeda K."/>
            <person name="Irieda H."/>
            <person name="Narusaka M."/>
            <person name="O'Connell R.J."/>
            <person name="Narusaka Y."/>
            <person name="Takano Y."/>
            <person name="Kubo Y."/>
            <person name="Shirasu K."/>
        </authorList>
    </citation>
    <scope>NUCLEOTIDE SEQUENCE [LARGE SCALE GENOMIC DNA]</scope>
    <source>
        <strain evidence="3 4">Nara gc5</strain>
    </source>
</reference>
<name>L2FVV0_COLFN</name>
<sequence length="345" mass="37698">MPFQTHVPRLCLALLLIVEATAAAVSSSHPAVPGIGFSLTPNYGIAAIYFQNGSHVEVARIEGSPAYKSFMRKRDNATSIVEGLPGTSLLRNTACLPLQPLGLAICERDPDFDSCQGLLRSLQSSVASYLGTTFCYAGVVIPDQTWQYQGHIINKAFNSVGLRLTHRVSSAARLVLWAHHINNPGTPRYETQAVLAVDYSDSGVNVNLFADDEGVADILRQVYDQQLGADRREQPGHLQAIKAVLTEVTKLPLGYDLYGHPMPDRIQRVVLYGDAVMDGGFLDTLEAVVGVDVVDNAHSFEPVFSAAIGMATSAFERENWLDFNVKPAFGCRWRSRLYDASSEEL</sequence>
<reference evidence="2" key="1">
    <citation type="submission" date="2012-08" db="EMBL/GenBank/DDBJ databases">
        <title>Genome analysis of Colletotrichum orbiculare and Colletotrichum fructicola.</title>
        <authorList>
            <person name="Gan P.H.P."/>
            <person name="Ikeda K."/>
            <person name="Irieda H."/>
            <person name="Narusaka M."/>
            <person name="O'Connell R.J."/>
            <person name="Narusaka Y."/>
            <person name="Takano Y."/>
            <person name="Kubo Y."/>
            <person name="Shirasu K."/>
        </authorList>
    </citation>
    <scope>NUCLEOTIDE SEQUENCE</scope>
    <source>
        <strain evidence="2">Nara gc5</strain>
    </source>
</reference>
<feature type="signal peptide" evidence="1">
    <location>
        <begin position="1"/>
        <end position="23"/>
    </location>
</feature>
<dbReference type="OrthoDB" id="3643156at2759"/>
<proteinExistence type="predicted"/>
<accession>L2FVV0</accession>
<protein>
    <submittedName>
        <fullName evidence="2">Uncharacterized protein</fullName>
    </submittedName>
</protein>
<evidence type="ECO:0000313" key="2">
    <source>
        <dbReference type="EMBL" id="ELA30280.1"/>
    </source>
</evidence>
<evidence type="ECO:0000313" key="3">
    <source>
        <dbReference type="EMBL" id="KAF4478807.1"/>
    </source>
</evidence>